<name>A0A8X6J9B5_TRICU</name>
<comment type="caution">
    <text evidence="2">The sequence shown here is derived from an EMBL/GenBank/DDBJ whole genome shotgun (WGS) entry which is preliminary data.</text>
</comment>
<dbReference type="Proteomes" id="UP000887116">
    <property type="component" value="Unassembled WGS sequence"/>
</dbReference>
<accession>A0A8X6J9B5</accession>
<proteinExistence type="predicted"/>
<organism evidence="2 3">
    <name type="scientific">Trichonephila clavata</name>
    <name type="common">Joro spider</name>
    <name type="synonym">Nephila clavata</name>
    <dbReference type="NCBI Taxonomy" id="2740835"/>
    <lineage>
        <taxon>Eukaryota</taxon>
        <taxon>Metazoa</taxon>
        <taxon>Ecdysozoa</taxon>
        <taxon>Arthropoda</taxon>
        <taxon>Chelicerata</taxon>
        <taxon>Arachnida</taxon>
        <taxon>Araneae</taxon>
        <taxon>Araneomorphae</taxon>
        <taxon>Entelegynae</taxon>
        <taxon>Araneoidea</taxon>
        <taxon>Nephilidae</taxon>
        <taxon>Trichonephila</taxon>
    </lineage>
</organism>
<protein>
    <submittedName>
        <fullName evidence="2">Uncharacterized protein</fullName>
    </submittedName>
</protein>
<keyword evidence="1" id="KW-0472">Membrane</keyword>
<dbReference type="EMBL" id="BMAO01024751">
    <property type="protein sequence ID" value="GFQ97440.1"/>
    <property type="molecule type" value="Genomic_DNA"/>
</dbReference>
<keyword evidence="1" id="KW-1133">Transmembrane helix</keyword>
<gene>
    <name evidence="2" type="ORF">TNCT_101001</name>
</gene>
<feature type="transmembrane region" description="Helical" evidence="1">
    <location>
        <begin position="65"/>
        <end position="87"/>
    </location>
</feature>
<sequence>MIISFQFWYGRSIVLFSYVLRWDGKLEHLVANLLVVAERPVGFSDIWLAAEEKRTGDDDRTLRRVYIVSSWISFELFNCISTALFSFNPFMM</sequence>
<keyword evidence="1" id="KW-0812">Transmembrane</keyword>
<evidence type="ECO:0000256" key="1">
    <source>
        <dbReference type="SAM" id="Phobius"/>
    </source>
</evidence>
<reference evidence="2" key="1">
    <citation type="submission" date="2020-07" db="EMBL/GenBank/DDBJ databases">
        <title>Multicomponent nature underlies the extraordinary mechanical properties of spider dragline silk.</title>
        <authorList>
            <person name="Kono N."/>
            <person name="Nakamura H."/>
            <person name="Mori M."/>
            <person name="Yoshida Y."/>
            <person name="Ohtoshi R."/>
            <person name="Malay A.D."/>
            <person name="Moran D.A.P."/>
            <person name="Tomita M."/>
            <person name="Numata K."/>
            <person name="Arakawa K."/>
        </authorList>
    </citation>
    <scope>NUCLEOTIDE SEQUENCE</scope>
</reference>
<evidence type="ECO:0000313" key="3">
    <source>
        <dbReference type="Proteomes" id="UP000887116"/>
    </source>
</evidence>
<keyword evidence="3" id="KW-1185">Reference proteome</keyword>
<dbReference type="AlphaFoldDB" id="A0A8X6J9B5"/>
<evidence type="ECO:0000313" key="2">
    <source>
        <dbReference type="EMBL" id="GFQ97440.1"/>
    </source>
</evidence>